<accession>K3WI95</accession>
<dbReference type="SUPFAM" id="SSF53756">
    <property type="entry name" value="UDP-Glycosyltransferase/glycogen phosphorylase"/>
    <property type="match status" value="1"/>
</dbReference>
<evidence type="ECO:0000313" key="1">
    <source>
        <dbReference type="EnsemblProtists" id="PYU1_T004687"/>
    </source>
</evidence>
<dbReference type="AlphaFoldDB" id="K3WI95"/>
<name>K3WI95_GLOUD</name>
<sequence>MSLDGAMETYLSMHENYDCVWIGSVHGDIEPSEQNSLKEQLLEDQNYYPVFLDPKRERMFYNGFCRTVMWPLFHSCPPTTDDQLSTHETDTSSYGDDDFDMDKMWQAYVSANQAFADAVREVYEEGDLVWIQGYHLTLVPQMVQNLFPNDNIDIGYFMHIPFPSS</sequence>
<dbReference type="Pfam" id="PF00982">
    <property type="entry name" value="Glyco_transf_20"/>
    <property type="match status" value="1"/>
</dbReference>
<dbReference type="eggNOG" id="KOG1050">
    <property type="taxonomic scope" value="Eukaryota"/>
</dbReference>
<dbReference type="PANTHER" id="PTHR10788:SF106">
    <property type="entry name" value="BCDNA.GH08860"/>
    <property type="match status" value="1"/>
</dbReference>
<dbReference type="GO" id="GO:0003825">
    <property type="term" value="F:alpha,alpha-trehalose-phosphate synthase (UDP-forming) activity"/>
    <property type="evidence" value="ECO:0007669"/>
    <property type="project" value="TreeGrafter"/>
</dbReference>
<dbReference type="PANTHER" id="PTHR10788">
    <property type="entry name" value="TREHALOSE-6-PHOSPHATE SYNTHASE"/>
    <property type="match status" value="1"/>
</dbReference>
<proteinExistence type="predicted"/>
<organism evidence="1 2">
    <name type="scientific">Globisporangium ultimum (strain ATCC 200006 / CBS 805.95 / DAOM BR144)</name>
    <name type="common">Pythium ultimum</name>
    <dbReference type="NCBI Taxonomy" id="431595"/>
    <lineage>
        <taxon>Eukaryota</taxon>
        <taxon>Sar</taxon>
        <taxon>Stramenopiles</taxon>
        <taxon>Oomycota</taxon>
        <taxon>Peronosporomycetes</taxon>
        <taxon>Pythiales</taxon>
        <taxon>Pythiaceae</taxon>
        <taxon>Globisporangium</taxon>
    </lineage>
</organism>
<reference evidence="2" key="1">
    <citation type="journal article" date="2010" name="Genome Biol.">
        <title>Genome sequence of the necrotrophic plant pathogen Pythium ultimum reveals original pathogenicity mechanisms and effector repertoire.</title>
        <authorList>
            <person name="Levesque C.A."/>
            <person name="Brouwer H."/>
            <person name="Cano L."/>
            <person name="Hamilton J.P."/>
            <person name="Holt C."/>
            <person name="Huitema E."/>
            <person name="Raffaele S."/>
            <person name="Robideau G.P."/>
            <person name="Thines M."/>
            <person name="Win J."/>
            <person name="Zerillo M.M."/>
            <person name="Beakes G.W."/>
            <person name="Boore J.L."/>
            <person name="Busam D."/>
            <person name="Dumas B."/>
            <person name="Ferriera S."/>
            <person name="Fuerstenberg S.I."/>
            <person name="Gachon C.M."/>
            <person name="Gaulin E."/>
            <person name="Govers F."/>
            <person name="Grenville-Briggs L."/>
            <person name="Horner N."/>
            <person name="Hostetler J."/>
            <person name="Jiang R.H."/>
            <person name="Johnson J."/>
            <person name="Krajaejun T."/>
            <person name="Lin H."/>
            <person name="Meijer H.J."/>
            <person name="Moore B."/>
            <person name="Morris P."/>
            <person name="Phuntmart V."/>
            <person name="Puiu D."/>
            <person name="Shetty J."/>
            <person name="Stajich J.E."/>
            <person name="Tripathy S."/>
            <person name="Wawra S."/>
            <person name="van West P."/>
            <person name="Whitty B.R."/>
            <person name="Coutinho P.M."/>
            <person name="Henrissat B."/>
            <person name="Martin F."/>
            <person name="Thomas P.D."/>
            <person name="Tyler B.M."/>
            <person name="De Vries R.P."/>
            <person name="Kamoun S."/>
            <person name="Yandell M."/>
            <person name="Tisserat N."/>
            <person name="Buell C.R."/>
        </authorList>
    </citation>
    <scope>NUCLEOTIDE SEQUENCE</scope>
    <source>
        <strain evidence="2">DAOM:BR144</strain>
    </source>
</reference>
<dbReference type="Gene3D" id="3.40.50.2000">
    <property type="entry name" value="Glycogen Phosphorylase B"/>
    <property type="match status" value="1"/>
</dbReference>
<dbReference type="GO" id="GO:0005992">
    <property type="term" value="P:trehalose biosynthetic process"/>
    <property type="evidence" value="ECO:0007669"/>
    <property type="project" value="InterPro"/>
</dbReference>
<protein>
    <submittedName>
        <fullName evidence="1">Uncharacterized protein</fullName>
    </submittedName>
</protein>
<dbReference type="Proteomes" id="UP000019132">
    <property type="component" value="Unassembled WGS sequence"/>
</dbReference>
<dbReference type="GO" id="GO:0005829">
    <property type="term" value="C:cytosol"/>
    <property type="evidence" value="ECO:0007669"/>
    <property type="project" value="TreeGrafter"/>
</dbReference>
<dbReference type="InterPro" id="IPR001830">
    <property type="entry name" value="Glyco_trans_20"/>
</dbReference>
<dbReference type="STRING" id="431595.K3WI95"/>
<dbReference type="HOGENOM" id="CLU_1615217_0_0_1"/>
<keyword evidence="2" id="KW-1185">Reference proteome</keyword>
<dbReference type="GO" id="GO:0004805">
    <property type="term" value="F:trehalose-phosphatase activity"/>
    <property type="evidence" value="ECO:0007669"/>
    <property type="project" value="TreeGrafter"/>
</dbReference>
<dbReference type="VEuPathDB" id="FungiDB:PYU1_G004676"/>
<dbReference type="InParanoid" id="K3WI95"/>
<dbReference type="EnsemblProtists" id="PYU1_T004687">
    <property type="protein sequence ID" value="PYU1_T004687"/>
    <property type="gene ID" value="PYU1_G004676"/>
</dbReference>
<dbReference type="EMBL" id="GL376631">
    <property type="status" value="NOT_ANNOTATED_CDS"/>
    <property type="molecule type" value="Genomic_DNA"/>
</dbReference>
<evidence type="ECO:0000313" key="2">
    <source>
        <dbReference type="Proteomes" id="UP000019132"/>
    </source>
</evidence>
<reference evidence="2" key="2">
    <citation type="submission" date="2010-04" db="EMBL/GenBank/DDBJ databases">
        <authorList>
            <person name="Buell R."/>
            <person name="Hamilton J."/>
            <person name="Hostetler J."/>
        </authorList>
    </citation>
    <scope>NUCLEOTIDE SEQUENCE [LARGE SCALE GENOMIC DNA]</scope>
    <source>
        <strain evidence="2">DAOM:BR144</strain>
    </source>
</reference>
<reference evidence="1" key="3">
    <citation type="submission" date="2015-02" db="UniProtKB">
        <authorList>
            <consortium name="EnsemblProtists"/>
        </authorList>
    </citation>
    <scope>IDENTIFICATION</scope>
    <source>
        <strain evidence="1">DAOM BR144</strain>
    </source>
</reference>